<comment type="caution">
    <text evidence="3">The sequence shown here is derived from an EMBL/GenBank/DDBJ whole genome shotgun (WGS) entry which is preliminary data.</text>
</comment>
<keyword evidence="2" id="KW-1133">Transmembrane helix</keyword>
<reference evidence="3 4" key="1">
    <citation type="submission" date="2014-02" db="EMBL/GenBank/DDBJ databases">
        <title>The genome sequence of Colletotrichum nymphaeae SA-01.</title>
        <authorList>
            <person name="Baroncelli R."/>
            <person name="Thon M.R."/>
        </authorList>
    </citation>
    <scope>NUCLEOTIDE SEQUENCE [LARGE SCALE GENOMIC DNA]</scope>
    <source>
        <strain evidence="3 4">SA-01</strain>
    </source>
</reference>
<evidence type="ECO:0000313" key="4">
    <source>
        <dbReference type="Proteomes" id="UP000070054"/>
    </source>
</evidence>
<feature type="transmembrane region" description="Helical" evidence="2">
    <location>
        <begin position="285"/>
        <end position="304"/>
    </location>
</feature>
<evidence type="ECO:0000256" key="1">
    <source>
        <dbReference type="SAM" id="MobiDB-lite"/>
    </source>
</evidence>
<dbReference type="Proteomes" id="UP000070054">
    <property type="component" value="Unassembled WGS sequence"/>
</dbReference>
<keyword evidence="2" id="KW-0472">Membrane</keyword>
<dbReference type="OrthoDB" id="3928876at2759"/>
<evidence type="ECO:0000313" key="3">
    <source>
        <dbReference type="EMBL" id="KXH46524.1"/>
    </source>
</evidence>
<accession>A0A135TEG0</accession>
<organism evidence="3 4">
    <name type="scientific">Colletotrichum nymphaeae SA-01</name>
    <dbReference type="NCBI Taxonomy" id="1460502"/>
    <lineage>
        <taxon>Eukaryota</taxon>
        <taxon>Fungi</taxon>
        <taxon>Dikarya</taxon>
        <taxon>Ascomycota</taxon>
        <taxon>Pezizomycotina</taxon>
        <taxon>Sordariomycetes</taxon>
        <taxon>Hypocreomycetidae</taxon>
        <taxon>Glomerellales</taxon>
        <taxon>Glomerellaceae</taxon>
        <taxon>Colletotrichum</taxon>
        <taxon>Colletotrichum acutatum species complex</taxon>
    </lineage>
</organism>
<name>A0A135TEG0_9PEZI</name>
<feature type="transmembrane region" description="Helical" evidence="2">
    <location>
        <begin position="258"/>
        <end position="278"/>
    </location>
</feature>
<evidence type="ECO:0000256" key="2">
    <source>
        <dbReference type="SAM" id="Phobius"/>
    </source>
</evidence>
<keyword evidence="2" id="KW-0812">Transmembrane</keyword>
<dbReference type="EMBL" id="JEMN01001145">
    <property type="protein sequence ID" value="KXH46524.1"/>
    <property type="molecule type" value="Genomic_DNA"/>
</dbReference>
<keyword evidence="4" id="KW-1185">Reference proteome</keyword>
<dbReference type="AlphaFoldDB" id="A0A135TEG0"/>
<feature type="transmembrane region" description="Helical" evidence="2">
    <location>
        <begin position="310"/>
        <end position="332"/>
    </location>
</feature>
<feature type="region of interest" description="Disordered" evidence="1">
    <location>
        <begin position="157"/>
        <end position="183"/>
    </location>
</feature>
<proteinExistence type="predicted"/>
<sequence>MEKVARVEAVEQGLGDRQPSRVAPGSWLLLSWKLELLAGGPLARQFPRRSAPVETARDRNFRNGKERTERKVLPFRADLRTATFSISGPSSFFRGGSENVPNSFIHQVFRRIIVAALRQCLSRVSLRAPTPIIRPTPLDCSLPSIPGKLRRGVKLQIEEKGDDPDEPPTKSRSTIAPSSTSLTPIYDQRTSSVLYHKSLEQLPTMASHSDYNDIKASAKENAAGVYAYGQRQINRVVSSDTRQRAYGNAYNFAQEQPFLFAFILCQFIFSFLPILVFVSFSASTIAFALGAAVVFSLFWIGIALLVLVPILFFTCSIGVLVWIWAAGSFVVAKRLYEMSPIRARGDLEVDAPNGKTYAVTKREDGIHTHAHN</sequence>
<dbReference type="Pfam" id="PF16015">
    <property type="entry name" value="Promethin"/>
    <property type="match status" value="1"/>
</dbReference>
<protein>
    <submittedName>
        <fullName evidence="3">Uncharacterized protein</fullName>
    </submittedName>
</protein>
<feature type="compositionally biased region" description="Polar residues" evidence="1">
    <location>
        <begin position="170"/>
        <end position="183"/>
    </location>
</feature>
<gene>
    <name evidence="3" type="ORF">CNYM01_00653</name>
</gene>